<dbReference type="InterPro" id="IPR004358">
    <property type="entry name" value="Sig_transdc_His_kin-like_C"/>
</dbReference>
<dbReference type="InterPro" id="IPR036890">
    <property type="entry name" value="HATPase_C_sf"/>
</dbReference>
<evidence type="ECO:0000313" key="8">
    <source>
        <dbReference type="EMBL" id="BAT59526.1"/>
    </source>
</evidence>
<dbReference type="PANTHER" id="PTHR43711">
    <property type="entry name" value="TWO-COMPONENT HISTIDINE KINASE"/>
    <property type="match status" value="1"/>
</dbReference>
<evidence type="ECO:0000256" key="5">
    <source>
        <dbReference type="ARBA" id="ARBA00022777"/>
    </source>
</evidence>
<dbReference type="PANTHER" id="PTHR43711:SF1">
    <property type="entry name" value="HISTIDINE KINASE 1"/>
    <property type="match status" value="1"/>
</dbReference>
<dbReference type="Gene3D" id="3.30.565.10">
    <property type="entry name" value="Histidine kinase-like ATPase, C-terminal domain"/>
    <property type="match status" value="1"/>
</dbReference>
<keyword evidence="4 8" id="KW-0808">Transferase</keyword>
<accession>A0A0S3PU84</accession>
<dbReference type="Pfam" id="PF01590">
    <property type="entry name" value="GAF"/>
    <property type="match status" value="1"/>
</dbReference>
<dbReference type="InterPro" id="IPR036097">
    <property type="entry name" value="HisK_dim/P_sf"/>
</dbReference>
<dbReference type="Pfam" id="PF00512">
    <property type="entry name" value="HisKA"/>
    <property type="match status" value="1"/>
</dbReference>
<evidence type="ECO:0000256" key="1">
    <source>
        <dbReference type="ARBA" id="ARBA00000085"/>
    </source>
</evidence>
<dbReference type="Proteomes" id="UP000236884">
    <property type="component" value="Chromosome"/>
</dbReference>
<dbReference type="InterPro" id="IPR003018">
    <property type="entry name" value="GAF"/>
</dbReference>
<keyword evidence="9" id="KW-1185">Reference proteome</keyword>
<dbReference type="InterPro" id="IPR029016">
    <property type="entry name" value="GAF-like_dom_sf"/>
</dbReference>
<dbReference type="GO" id="GO:0000155">
    <property type="term" value="F:phosphorelay sensor kinase activity"/>
    <property type="evidence" value="ECO:0007669"/>
    <property type="project" value="InterPro"/>
</dbReference>
<dbReference type="InterPro" id="IPR003661">
    <property type="entry name" value="HisK_dim/P_dom"/>
</dbReference>
<keyword evidence="5" id="KW-0418">Kinase</keyword>
<dbReference type="OrthoDB" id="9795133at2"/>
<dbReference type="InterPro" id="IPR005467">
    <property type="entry name" value="His_kinase_dom"/>
</dbReference>
<dbReference type="SUPFAM" id="SSF55874">
    <property type="entry name" value="ATPase domain of HSP90 chaperone/DNA topoisomerase II/histidine kinase"/>
    <property type="match status" value="1"/>
</dbReference>
<dbReference type="KEGG" id="vgo:GJW-30_1_02059"/>
<evidence type="ECO:0000256" key="4">
    <source>
        <dbReference type="ARBA" id="ARBA00022679"/>
    </source>
</evidence>
<comment type="catalytic activity">
    <reaction evidence="1">
        <text>ATP + protein L-histidine = ADP + protein N-phospho-L-histidine.</text>
        <dbReference type="EC" id="2.7.13.3"/>
    </reaction>
</comment>
<proteinExistence type="predicted"/>
<dbReference type="SUPFAM" id="SSF47384">
    <property type="entry name" value="Homodimeric domain of signal transducing histidine kinase"/>
    <property type="match status" value="1"/>
</dbReference>
<dbReference type="RefSeq" id="WP_096354984.1">
    <property type="nucleotide sequence ID" value="NZ_AP014946.1"/>
</dbReference>
<dbReference type="CDD" id="cd00082">
    <property type="entry name" value="HisKA"/>
    <property type="match status" value="1"/>
</dbReference>
<dbReference type="SMART" id="SM00387">
    <property type="entry name" value="HATPase_c"/>
    <property type="match status" value="1"/>
</dbReference>
<dbReference type="PRINTS" id="PR00344">
    <property type="entry name" value="BCTRLSENSOR"/>
</dbReference>
<dbReference type="AlphaFoldDB" id="A0A0S3PU84"/>
<dbReference type="EC" id="2.7.13.3" evidence="2"/>
<dbReference type="SMART" id="SM00065">
    <property type="entry name" value="GAF"/>
    <property type="match status" value="1"/>
</dbReference>
<sequence length="392" mass="42273">MTLNIEGDLAAVRAIAQVPQILKVVCGIAGVGFAAVARVTPDRWICLAVNDEINFGLAPGGELKVETTICHEIRQSRELVVIDDVDNDPTYCDHPTPAMYGFKSYISVPIFLTDGEFFGTLCAIHPKPASLSRPAVVDLFKLFADLMASEISANRNIEAAKQNVEVAQSELNLREKFIAVLGHDLRNPLAAVSSGVRLLQRSPSPERASQIMQLMDESIGRMVSLIDSLLDFARGKLGGGLTLDLSDEPLRPILSQVVAELQMIHPERTIDAKLDLTDTVIADRFRIGQMFSNLLGNALAYSDGAPVRVEAFTRNGRFVLAVSNTGEAIPQDAIPGLFTPFARGHTRAKTAGLGLGLYIVAEIAKAHQGAIDVASDRTATVFTFSMPLKPGN</sequence>
<name>A0A0S3PU84_9BRAD</name>
<feature type="domain" description="Histidine kinase" evidence="7">
    <location>
        <begin position="180"/>
        <end position="390"/>
    </location>
</feature>
<organism evidence="8 9">
    <name type="scientific">Variibacter gotjawalensis</name>
    <dbReference type="NCBI Taxonomy" id="1333996"/>
    <lineage>
        <taxon>Bacteria</taxon>
        <taxon>Pseudomonadati</taxon>
        <taxon>Pseudomonadota</taxon>
        <taxon>Alphaproteobacteria</taxon>
        <taxon>Hyphomicrobiales</taxon>
        <taxon>Nitrobacteraceae</taxon>
        <taxon>Variibacter</taxon>
    </lineage>
</organism>
<keyword evidence="3" id="KW-0597">Phosphoprotein</keyword>
<dbReference type="SMART" id="SM00388">
    <property type="entry name" value="HisKA"/>
    <property type="match status" value="1"/>
</dbReference>
<evidence type="ECO:0000256" key="3">
    <source>
        <dbReference type="ARBA" id="ARBA00022553"/>
    </source>
</evidence>
<keyword evidence="6" id="KW-0902">Two-component regulatory system</keyword>
<dbReference type="Gene3D" id="1.10.287.130">
    <property type="match status" value="1"/>
</dbReference>
<dbReference type="Gene3D" id="3.30.450.40">
    <property type="match status" value="1"/>
</dbReference>
<evidence type="ECO:0000256" key="6">
    <source>
        <dbReference type="ARBA" id="ARBA00023012"/>
    </source>
</evidence>
<dbReference type="PROSITE" id="PS50109">
    <property type="entry name" value="HIS_KIN"/>
    <property type="match status" value="1"/>
</dbReference>
<evidence type="ECO:0000259" key="7">
    <source>
        <dbReference type="PROSITE" id="PS50109"/>
    </source>
</evidence>
<protein>
    <recommendedName>
        <fullName evidence="2">histidine kinase</fullName>
        <ecNumber evidence="2">2.7.13.3</ecNumber>
    </recommendedName>
</protein>
<dbReference type="InterPro" id="IPR050736">
    <property type="entry name" value="Sensor_HK_Regulatory"/>
</dbReference>
<dbReference type="SUPFAM" id="SSF55781">
    <property type="entry name" value="GAF domain-like"/>
    <property type="match status" value="1"/>
</dbReference>
<evidence type="ECO:0000256" key="2">
    <source>
        <dbReference type="ARBA" id="ARBA00012438"/>
    </source>
</evidence>
<reference evidence="8 9" key="1">
    <citation type="submission" date="2015-08" db="EMBL/GenBank/DDBJ databases">
        <title>Investigation of the bacterial diversity of lava forest soil.</title>
        <authorList>
            <person name="Lee J.S."/>
        </authorList>
    </citation>
    <scope>NUCLEOTIDE SEQUENCE [LARGE SCALE GENOMIC DNA]</scope>
    <source>
        <strain evidence="8 9">GJW-30</strain>
    </source>
</reference>
<evidence type="ECO:0000313" key="9">
    <source>
        <dbReference type="Proteomes" id="UP000236884"/>
    </source>
</evidence>
<dbReference type="Pfam" id="PF02518">
    <property type="entry name" value="HATPase_c"/>
    <property type="match status" value="1"/>
</dbReference>
<dbReference type="EMBL" id="AP014946">
    <property type="protein sequence ID" value="BAT59526.1"/>
    <property type="molecule type" value="Genomic_DNA"/>
</dbReference>
<gene>
    <name evidence="8" type="primary">bphP_2</name>
    <name evidence="8" type="ORF">GJW-30_1_02059</name>
</gene>
<dbReference type="InterPro" id="IPR003594">
    <property type="entry name" value="HATPase_dom"/>
</dbReference>